<dbReference type="AlphaFoldDB" id="X0XP11"/>
<protein>
    <submittedName>
        <fullName evidence="1">Uncharacterized protein</fullName>
    </submittedName>
</protein>
<gene>
    <name evidence="1" type="ORF">S01H1_84834</name>
</gene>
<accession>X0XP11</accession>
<name>X0XP11_9ZZZZ</name>
<evidence type="ECO:0000313" key="1">
    <source>
        <dbReference type="EMBL" id="GAG44904.1"/>
    </source>
</evidence>
<comment type="caution">
    <text evidence="1">The sequence shown here is derived from an EMBL/GenBank/DDBJ whole genome shotgun (WGS) entry which is preliminary data.</text>
</comment>
<organism evidence="1">
    <name type="scientific">marine sediment metagenome</name>
    <dbReference type="NCBI Taxonomy" id="412755"/>
    <lineage>
        <taxon>unclassified sequences</taxon>
        <taxon>metagenomes</taxon>
        <taxon>ecological metagenomes</taxon>
    </lineage>
</organism>
<reference evidence="1" key="1">
    <citation type="journal article" date="2014" name="Front. Microbiol.">
        <title>High frequency of phylogenetically diverse reductive dehalogenase-homologous genes in deep subseafloor sedimentary metagenomes.</title>
        <authorList>
            <person name="Kawai M."/>
            <person name="Futagami T."/>
            <person name="Toyoda A."/>
            <person name="Takaki Y."/>
            <person name="Nishi S."/>
            <person name="Hori S."/>
            <person name="Arai W."/>
            <person name="Tsubouchi T."/>
            <person name="Morono Y."/>
            <person name="Uchiyama I."/>
            <person name="Ito T."/>
            <person name="Fujiyama A."/>
            <person name="Inagaki F."/>
            <person name="Takami H."/>
        </authorList>
    </citation>
    <scope>NUCLEOTIDE SEQUENCE</scope>
    <source>
        <strain evidence="1">Expedition CK06-06</strain>
    </source>
</reference>
<feature type="non-terminal residue" evidence="1">
    <location>
        <position position="1"/>
    </location>
</feature>
<dbReference type="EMBL" id="BARS01058038">
    <property type="protein sequence ID" value="GAG44904.1"/>
    <property type="molecule type" value="Genomic_DNA"/>
</dbReference>
<proteinExistence type="predicted"/>
<sequence>SEAMAELGLKSGTIVTRNEEGEIEIANKKKMKIIPVWRFLLDLPET</sequence>